<dbReference type="InterPro" id="IPR050563">
    <property type="entry name" value="4-hydroxybenzoyl-CoA_TE"/>
</dbReference>
<dbReference type="CDD" id="cd00586">
    <property type="entry name" value="4HBT"/>
    <property type="match status" value="1"/>
</dbReference>
<dbReference type="PANTHER" id="PTHR31793">
    <property type="entry name" value="4-HYDROXYBENZOYL-COA THIOESTERASE FAMILY MEMBER"/>
    <property type="match status" value="1"/>
</dbReference>
<reference evidence="3" key="2">
    <citation type="submission" date="2015-01" db="EMBL/GenBank/DDBJ databases">
        <title>Evolutionary Origins and Diversification of the Mycorrhizal Mutualists.</title>
        <authorList>
            <consortium name="DOE Joint Genome Institute"/>
            <consortium name="Mycorrhizal Genomics Consortium"/>
            <person name="Kohler A."/>
            <person name="Kuo A."/>
            <person name="Nagy L.G."/>
            <person name="Floudas D."/>
            <person name="Copeland A."/>
            <person name="Barry K.W."/>
            <person name="Cichocki N."/>
            <person name="Veneault-Fourrey C."/>
            <person name="LaButti K."/>
            <person name="Lindquist E.A."/>
            <person name="Lipzen A."/>
            <person name="Lundell T."/>
            <person name="Morin E."/>
            <person name="Murat C."/>
            <person name="Riley R."/>
            <person name="Ohm R."/>
            <person name="Sun H."/>
            <person name="Tunlid A."/>
            <person name="Henrissat B."/>
            <person name="Grigoriev I.V."/>
            <person name="Hibbett D.S."/>
            <person name="Martin F."/>
        </authorList>
    </citation>
    <scope>NUCLEOTIDE SEQUENCE [LARGE SCALE GENOMIC DNA]</scope>
    <source>
        <strain evidence="3">h7</strain>
    </source>
</reference>
<protein>
    <recommendedName>
        <fullName evidence="4">Thioesterase domain-containing protein</fullName>
    </recommendedName>
</protein>
<dbReference type="EMBL" id="KN831773">
    <property type="protein sequence ID" value="KIM44383.1"/>
    <property type="molecule type" value="Genomic_DNA"/>
</dbReference>
<dbReference type="InterPro" id="IPR029069">
    <property type="entry name" value="HotDog_dom_sf"/>
</dbReference>
<dbReference type="HOGENOM" id="CLU_078553_0_0_1"/>
<name>A0A0C2Y3E8_HEBCY</name>
<dbReference type="SUPFAM" id="SSF54637">
    <property type="entry name" value="Thioesterase/thiol ester dehydrase-isomerase"/>
    <property type="match status" value="1"/>
</dbReference>
<dbReference type="Gene3D" id="3.10.129.10">
    <property type="entry name" value="Hotdog Thioesterase"/>
    <property type="match status" value="1"/>
</dbReference>
<sequence length="246" mass="27503">MFGALIPIRLSARRALVVGSLAKKWGPRNTSSISALQAAFRDPSSPLHIPPGTQGPESPDSPPTQAHFTTSASQAEKAPKSLEEAHERLLGGGFDPQSFWEQRVVWGDQDAFQHVNNVQYIRFFESARIKWMLSLGEEIGGPSQAKAMIRAEGISLILKSIEVQFRRPVTYPDTLLIGYRPLPPGPSHEHDTATFHVTASAYSLAQGAFVAHSKETLVWYDYDRLKKCDPGERAKEVWWWRVRAKE</sequence>
<dbReference type="PANTHER" id="PTHR31793:SF39">
    <property type="entry name" value="THIOESTERASE_THIOL ESTER DEHYDRASE-ISOMERASE"/>
    <property type="match status" value="1"/>
</dbReference>
<evidence type="ECO:0000313" key="3">
    <source>
        <dbReference type="Proteomes" id="UP000053424"/>
    </source>
</evidence>
<accession>A0A0C2Y3E8</accession>
<evidence type="ECO:0000313" key="2">
    <source>
        <dbReference type="EMBL" id="KIM44383.1"/>
    </source>
</evidence>
<reference evidence="2 3" key="1">
    <citation type="submission" date="2014-04" db="EMBL/GenBank/DDBJ databases">
        <authorList>
            <consortium name="DOE Joint Genome Institute"/>
            <person name="Kuo A."/>
            <person name="Gay G."/>
            <person name="Dore J."/>
            <person name="Kohler A."/>
            <person name="Nagy L.G."/>
            <person name="Floudas D."/>
            <person name="Copeland A."/>
            <person name="Barry K.W."/>
            <person name="Cichocki N."/>
            <person name="Veneault-Fourrey C."/>
            <person name="LaButti K."/>
            <person name="Lindquist E.A."/>
            <person name="Lipzen A."/>
            <person name="Lundell T."/>
            <person name="Morin E."/>
            <person name="Murat C."/>
            <person name="Sun H."/>
            <person name="Tunlid A."/>
            <person name="Henrissat B."/>
            <person name="Grigoriev I.V."/>
            <person name="Hibbett D.S."/>
            <person name="Martin F."/>
            <person name="Nordberg H.P."/>
            <person name="Cantor M.N."/>
            <person name="Hua S.X."/>
        </authorList>
    </citation>
    <scope>NUCLEOTIDE SEQUENCE [LARGE SCALE GENOMIC DNA]</scope>
    <source>
        <strain evidence="3">h7</strain>
    </source>
</reference>
<dbReference type="OrthoDB" id="5538558at2759"/>
<dbReference type="GO" id="GO:0047617">
    <property type="term" value="F:fatty acyl-CoA hydrolase activity"/>
    <property type="evidence" value="ECO:0007669"/>
    <property type="project" value="TreeGrafter"/>
</dbReference>
<proteinExistence type="predicted"/>
<evidence type="ECO:0000256" key="1">
    <source>
        <dbReference type="SAM" id="MobiDB-lite"/>
    </source>
</evidence>
<feature type="region of interest" description="Disordered" evidence="1">
    <location>
        <begin position="43"/>
        <end position="83"/>
    </location>
</feature>
<organism evidence="2 3">
    <name type="scientific">Hebeloma cylindrosporum</name>
    <dbReference type="NCBI Taxonomy" id="76867"/>
    <lineage>
        <taxon>Eukaryota</taxon>
        <taxon>Fungi</taxon>
        <taxon>Dikarya</taxon>
        <taxon>Basidiomycota</taxon>
        <taxon>Agaricomycotina</taxon>
        <taxon>Agaricomycetes</taxon>
        <taxon>Agaricomycetidae</taxon>
        <taxon>Agaricales</taxon>
        <taxon>Agaricineae</taxon>
        <taxon>Hymenogastraceae</taxon>
        <taxon>Hebeloma</taxon>
    </lineage>
</organism>
<gene>
    <name evidence="2" type="ORF">M413DRAFT_351982</name>
</gene>
<keyword evidence="3" id="KW-1185">Reference proteome</keyword>
<dbReference type="AlphaFoldDB" id="A0A0C2Y3E8"/>
<dbReference type="Pfam" id="PF13279">
    <property type="entry name" value="4HBT_2"/>
    <property type="match status" value="1"/>
</dbReference>
<feature type="compositionally biased region" description="Polar residues" evidence="1">
    <location>
        <begin position="63"/>
        <end position="74"/>
    </location>
</feature>
<evidence type="ECO:0008006" key="4">
    <source>
        <dbReference type="Google" id="ProtNLM"/>
    </source>
</evidence>
<dbReference type="Proteomes" id="UP000053424">
    <property type="component" value="Unassembled WGS sequence"/>
</dbReference>